<evidence type="ECO:0000313" key="9">
    <source>
        <dbReference type="Proteomes" id="UP000249915"/>
    </source>
</evidence>
<evidence type="ECO:0000256" key="4">
    <source>
        <dbReference type="ARBA" id="ARBA00022692"/>
    </source>
</evidence>
<dbReference type="PANTHER" id="PTHR48086:SF7">
    <property type="entry name" value="SODIUM-SOLUTE SYMPORTER-RELATED"/>
    <property type="match status" value="1"/>
</dbReference>
<evidence type="ECO:0000256" key="3">
    <source>
        <dbReference type="ARBA" id="ARBA00022448"/>
    </source>
</evidence>
<dbReference type="Gene3D" id="1.20.1730.10">
    <property type="entry name" value="Sodium/glucose cotransporter"/>
    <property type="match status" value="1"/>
</dbReference>
<comment type="subcellular location">
    <subcellularLocation>
        <location evidence="1">Membrane</location>
        <topology evidence="1">Multi-pass membrane protein</topology>
    </subcellularLocation>
</comment>
<dbReference type="GO" id="GO:0022857">
    <property type="term" value="F:transmembrane transporter activity"/>
    <property type="evidence" value="ECO:0007669"/>
    <property type="project" value="InterPro"/>
</dbReference>
<evidence type="ECO:0000256" key="6">
    <source>
        <dbReference type="ARBA" id="ARBA00023136"/>
    </source>
</evidence>
<dbReference type="Pfam" id="PF00474">
    <property type="entry name" value="SSF"/>
    <property type="match status" value="1"/>
</dbReference>
<dbReference type="OrthoDB" id="3651542at2"/>
<sequence length="473" mass="48946">MQSAWLVLLVVGLYIAILAAISFVVRRSSRTSSSFASGGKVFPAVVIGFLMGSEFIGTTASVGTAQAAYESGISAAWNVVSLGVGFILFSLLLARKYRALGEITISGALASHYGSRVRIATSLVMICALLIVAVSVYASGGAILARLLEIDKSLAIALVGVLATAYVSVGGMRSVVYTNLLHAVVMLVGIVVLVVVAMNRVGGLGELTAKLPPGMFSLDGVGLSQIFAWMLAGVGATFATQYIVQAITTVGDSTKAQRAGFYSSLFLIAYGFLAAFIGVCAAVLFPRIESIQAMPALVVDLNPLLAGVVVAGLAGAMFGTIAALSIGASTLLFKDFYQPFFNPQADERKNVVFIRVAAGVAGLLPIVLALYATDVLAVTFLAKALRAALAVLVLLMFYAPRFGTRAGALWTIVIALVATIGWYLAGSPFGIDEAYVAVAVPLVVMTLSQLAKRKGSGTASAPAAAEKSAPVVR</sequence>
<protein>
    <submittedName>
        <fullName evidence="8">Sodium:solute symporter</fullName>
    </submittedName>
</protein>
<keyword evidence="4" id="KW-0812">Transmembrane</keyword>
<reference evidence="8 9" key="1">
    <citation type="submission" date="2016-07" db="EMBL/GenBank/DDBJ databases">
        <title>Draft genome sequence of Prauserella muralis DSM 45305, isolated from a mould-covered wall in an indoor environment.</title>
        <authorList>
            <person name="Ruckert C."/>
            <person name="Albersmeier A."/>
            <person name="Jiang C.-L."/>
            <person name="Jiang Y."/>
            <person name="Kalinowski J."/>
            <person name="Schneider O."/>
            <person name="Winkler A."/>
            <person name="Zotchev S.B."/>
        </authorList>
    </citation>
    <scope>NUCLEOTIDE SEQUENCE [LARGE SCALE GENOMIC DNA]</scope>
    <source>
        <strain evidence="8 9">DSM 45305</strain>
    </source>
</reference>
<dbReference type="PROSITE" id="PS50283">
    <property type="entry name" value="NA_SOLUT_SYMP_3"/>
    <property type="match status" value="1"/>
</dbReference>
<evidence type="ECO:0000256" key="5">
    <source>
        <dbReference type="ARBA" id="ARBA00022989"/>
    </source>
</evidence>
<comment type="similarity">
    <text evidence="2 7">Belongs to the sodium:solute symporter (SSF) (TC 2.A.21) family.</text>
</comment>
<proteinExistence type="inferred from homology"/>
<dbReference type="GO" id="GO:0005886">
    <property type="term" value="C:plasma membrane"/>
    <property type="evidence" value="ECO:0007669"/>
    <property type="project" value="TreeGrafter"/>
</dbReference>
<organism evidence="8 9">
    <name type="scientific">Prauserella muralis</name>
    <dbReference type="NCBI Taxonomy" id="588067"/>
    <lineage>
        <taxon>Bacteria</taxon>
        <taxon>Bacillati</taxon>
        <taxon>Actinomycetota</taxon>
        <taxon>Actinomycetes</taxon>
        <taxon>Pseudonocardiales</taxon>
        <taxon>Pseudonocardiaceae</taxon>
        <taxon>Prauserella</taxon>
    </lineage>
</organism>
<keyword evidence="9" id="KW-1185">Reference proteome</keyword>
<accession>A0A2V4AIW8</accession>
<dbReference type="InterPro" id="IPR001734">
    <property type="entry name" value="Na/solute_symporter"/>
</dbReference>
<dbReference type="Proteomes" id="UP000249915">
    <property type="component" value="Unassembled WGS sequence"/>
</dbReference>
<dbReference type="AlphaFoldDB" id="A0A2V4AIW8"/>
<keyword evidence="6" id="KW-0472">Membrane</keyword>
<name>A0A2V4AIW8_9PSEU</name>
<gene>
    <name evidence="8" type="ORF">BAY60_28455</name>
</gene>
<evidence type="ECO:0000256" key="7">
    <source>
        <dbReference type="RuleBase" id="RU362091"/>
    </source>
</evidence>
<dbReference type="PANTHER" id="PTHR48086">
    <property type="entry name" value="SODIUM/PROLINE SYMPORTER-RELATED"/>
    <property type="match status" value="1"/>
</dbReference>
<dbReference type="EMBL" id="MASW01000007">
    <property type="protein sequence ID" value="PXY18793.1"/>
    <property type="molecule type" value="Genomic_DNA"/>
</dbReference>
<evidence type="ECO:0000256" key="2">
    <source>
        <dbReference type="ARBA" id="ARBA00006434"/>
    </source>
</evidence>
<dbReference type="InterPro" id="IPR038377">
    <property type="entry name" value="Na/Glc_symporter_sf"/>
</dbReference>
<comment type="caution">
    <text evidence="8">The sequence shown here is derived from an EMBL/GenBank/DDBJ whole genome shotgun (WGS) entry which is preliminary data.</text>
</comment>
<evidence type="ECO:0000256" key="1">
    <source>
        <dbReference type="ARBA" id="ARBA00004141"/>
    </source>
</evidence>
<evidence type="ECO:0000313" key="8">
    <source>
        <dbReference type="EMBL" id="PXY18793.1"/>
    </source>
</evidence>
<dbReference type="InterPro" id="IPR050277">
    <property type="entry name" value="Sodium:Solute_Symporter"/>
</dbReference>
<keyword evidence="3" id="KW-0813">Transport</keyword>
<keyword evidence="5" id="KW-1133">Transmembrane helix</keyword>
<dbReference type="CDD" id="cd10322">
    <property type="entry name" value="SLC5sbd"/>
    <property type="match status" value="1"/>
</dbReference>
<dbReference type="RefSeq" id="WP_112284699.1">
    <property type="nucleotide sequence ID" value="NZ_MASW01000007.1"/>
</dbReference>